<protein>
    <submittedName>
        <fullName evidence="1">Bacillithiol system redox-active protein YtxJ</fullName>
    </submittedName>
</protein>
<dbReference type="EMBL" id="JAHWDF010000005">
    <property type="protein sequence ID" value="MBW2961366.1"/>
    <property type="molecule type" value="Genomic_DNA"/>
</dbReference>
<reference evidence="1 2" key="1">
    <citation type="submission" date="2021-07" db="EMBL/GenBank/DDBJ databases">
        <title>Mesonia aestuariivivens sp. nov., isolated from a tidal flat.</title>
        <authorList>
            <person name="Kim Y.-O."/>
            <person name="Yoon J.-H."/>
        </authorList>
    </citation>
    <scope>NUCLEOTIDE SEQUENCE [LARGE SCALE GENOMIC DNA]</scope>
    <source>
        <strain evidence="1 2">JHPTF-M18</strain>
    </source>
</reference>
<dbReference type="RefSeq" id="WP_219039652.1">
    <property type="nucleotide sequence ID" value="NZ_JAHWDF010000005.1"/>
</dbReference>
<keyword evidence="2" id="KW-1185">Reference proteome</keyword>
<evidence type="ECO:0000313" key="2">
    <source>
        <dbReference type="Proteomes" id="UP000719267"/>
    </source>
</evidence>
<comment type="caution">
    <text evidence="1">The sequence shown here is derived from an EMBL/GenBank/DDBJ whole genome shotgun (WGS) entry which is preliminary data.</text>
</comment>
<gene>
    <name evidence="1" type="primary">ytxJ</name>
    <name evidence="1" type="ORF">KW502_06105</name>
</gene>
<dbReference type="NCBIfam" id="TIGR04019">
    <property type="entry name" value="B_thiol_YtxJ"/>
    <property type="match status" value="1"/>
</dbReference>
<sequence length="133" mass="15428">MGILDKIFKGNNETKSTEKRSQTPWNELKTELEIQQVKEESKEKVIVIFKHSTRCGISKMAKRQFESEYNYSEEQVKLYYLDLIANREVSTKVAEVFGVFHESPQMIVIKDGNVVYHTSHNHISAEKIGEFVS</sequence>
<dbReference type="Pfam" id="PF11009">
    <property type="entry name" value="BrxC"/>
    <property type="match status" value="1"/>
</dbReference>
<evidence type="ECO:0000313" key="1">
    <source>
        <dbReference type="EMBL" id="MBW2961366.1"/>
    </source>
</evidence>
<name>A0ABS6W0I8_9FLAO</name>
<dbReference type="InterPro" id="IPR022551">
    <property type="entry name" value="BrxC"/>
</dbReference>
<organism evidence="1 2">
    <name type="scientific">Mesonia aestuariivivens</name>
    <dbReference type="NCBI Taxonomy" id="2796128"/>
    <lineage>
        <taxon>Bacteria</taxon>
        <taxon>Pseudomonadati</taxon>
        <taxon>Bacteroidota</taxon>
        <taxon>Flavobacteriia</taxon>
        <taxon>Flavobacteriales</taxon>
        <taxon>Flavobacteriaceae</taxon>
        <taxon>Mesonia</taxon>
    </lineage>
</organism>
<accession>A0ABS6W0I8</accession>
<dbReference type="Proteomes" id="UP000719267">
    <property type="component" value="Unassembled WGS sequence"/>
</dbReference>
<proteinExistence type="predicted"/>